<sequence length="420" mass="48164">MKDYEETEDLLSPGSDEDHYSQDPNWHTNTRPDKDKQKTTILTVVLIAAAAVAILGFFVFRRVRNRKNIEQAAVYQDARQNQKENAGNTNSNLEFSYTDICVTGGHTAKSGKWLYYTSDNAIYRSNGRKTEKLQNNYGQFLNFYNGCLYYECDLEDGGCGIFKLNPESKQEETVYEDSDASKAINWMGVYRGRIFFVVTNYDLIDDLEPGSLMSIKLDGSHKKTVVGSDVYYNSVSIDNGHIYYIKHSQREYVRTDLNGDNSEDIVSFSDGLYANNRGAKEPRVVYTDQNHVVYWLDRQIHVKDLKTGKTIDIRQPDSVFGYEQLNHDKSGKYYYLLTDDEEATGRGKGDHLDQYSVWRLDSDGSNFKKLYSFESVKIPCQSAYGNKICVNYYTKDKQKVDVIDAETGKAETYIDLPRDN</sequence>
<comment type="caution">
    <text evidence="3">The sequence shown here is derived from an EMBL/GenBank/DDBJ whole genome shotgun (WGS) entry which is preliminary data.</text>
</comment>
<accession>A0A7X2NGT2</accession>
<feature type="region of interest" description="Disordered" evidence="1">
    <location>
        <begin position="1"/>
        <end position="34"/>
    </location>
</feature>
<dbReference type="AlphaFoldDB" id="A0A7X2NGT2"/>
<keyword evidence="2" id="KW-0472">Membrane</keyword>
<evidence type="ECO:0008006" key="5">
    <source>
        <dbReference type="Google" id="ProtNLM"/>
    </source>
</evidence>
<name>A0A7X2NGT2_9FIRM</name>
<feature type="transmembrane region" description="Helical" evidence="2">
    <location>
        <begin position="41"/>
        <end position="60"/>
    </location>
</feature>
<dbReference type="EMBL" id="VUMO01000009">
    <property type="protein sequence ID" value="MSS20178.1"/>
    <property type="molecule type" value="Genomic_DNA"/>
</dbReference>
<dbReference type="RefSeq" id="WP_154576562.1">
    <property type="nucleotide sequence ID" value="NZ_VUMO01000009.1"/>
</dbReference>
<evidence type="ECO:0000256" key="2">
    <source>
        <dbReference type="SAM" id="Phobius"/>
    </source>
</evidence>
<reference evidence="3 4" key="1">
    <citation type="submission" date="2019-08" db="EMBL/GenBank/DDBJ databases">
        <title>In-depth cultivation of the pig gut microbiome towards novel bacterial diversity and tailored functional studies.</title>
        <authorList>
            <person name="Wylensek D."/>
            <person name="Hitch T.C.A."/>
            <person name="Clavel T."/>
        </authorList>
    </citation>
    <scope>NUCLEOTIDE SEQUENCE [LARGE SCALE GENOMIC DNA]</scope>
    <source>
        <strain evidence="3 4">RF-744-FAT-4</strain>
    </source>
</reference>
<protein>
    <recommendedName>
        <fullName evidence="5">DUF5050 domain-containing protein</fullName>
    </recommendedName>
</protein>
<dbReference type="SUPFAM" id="SSF82171">
    <property type="entry name" value="DPP6 N-terminal domain-like"/>
    <property type="match status" value="1"/>
</dbReference>
<evidence type="ECO:0000313" key="3">
    <source>
        <dbReference type="EMBL" id="MSS20178.1"/>
    </source>
</evidence>
<keyword evidence="2" id="KW-1133">Transmembrane helix</keyword>
<gene>
    <name evidence="3" type="ORF">FYJ52_07190</name>
</gene>
<organism evidence="3 4">
    <name type="scientific">Pseudoramibacter porci</name>
    <dbReference type="NCBI Taxonomy" id="2606631"/>
    <lineage>
        <taxon>Bacteria</taxon>
        <taxon>Bacillati</taxon>
        <taxon>Bacillota</taxon>
        <taxon>Clostridia</taxon>
        <taxon>Eubacteriales</taxon>
        <taxon>Eubacteriaceae</taxon>
        <taxon>Pseudoramibacter</taxon>
    </lineage>
</organism>
<evidence type="ECO:0000256" key="1">
    <source>
        <dbReference type="SAM" id="MobiDB-lite"/>
    </source>
</evidence>
<keyword evidence="4" id="KW-1185">Reference proteome</keyword>
<keyword evidence="2" id="KW-0812">Transmembrane</keyword>
<proteinExistence type="predicted"/>
<dbReference type="Proteomes" id="UP000461754">
    <property type="component" value="Unassembled WGS sequence"/>
</dbReference>
<evidence type="ECO:0000313" key="4">
    <source>
        <dbReference type="Proteomes" id="UP000461754"/>
    </source>
</evidence>